<evidence type="ECO:0000313" key="1">
    <source>
        <dbReference type="EMBL" id="GLJ79228.1"/>
    </source>
</evidence>
<reference evidence="1" key="2">
    <citation type="submission" date="2023-01" db="EMBL/GenBank/DDBJ databases">
        <authorList>
            <person name="Sun Q."/>
            <person name="Evtushenko L."/>
        </authorList>
    </citation>
    <scope>NUCLEOTIDE SEQUENCE</scope>
    <source>
        <strain evidence="1">VKM Ac-1447</strain>
    </source>
</reference>
<accession>A0A9W6M285</accession>
<dbReference type="EMBL" id="BSEO01000001">
    <property type="protein sequence ID" value="GLJ79228.1"/>
    <property type="molecule type" value="Genomic_DNA"/>
</dbReference>
<proteinExistence type="predicted"/>
<reference evidence="1" key="1">
    <citation type="journal article" date="2014" name="Int. J. Syst. Evol. Microbiol.">
        <title>Complete genome sequence of Corynebacterium casei LMG S-19264T (=DSM 44701T), isolated from a smear-ripened cheese.</title>
        <authorList>
            <consortium name="US DOE Joint Genome Institute (JGI-PGF)"/>
            <person name="Walter F."/>
            <person name="Albersmeier A."/>
            <person name="Kalinowski J."/>
            <person name="Ruckert C."/>
        </authorList>
    </citation>
    <scope>NUCLEOTIDE SEQUENCE</scope>
    <source>
        <strain evidence="1">VKM Ac-1447</strain>
    </source>
</reference>
<dbReference type="RefSeq" id="WP_210004448.1">
    <property type="nucleotide sequence ID" value="NZ_BSEO01000001.1"/>
</dbReference>
<dbReference type="Proteomes" id="UP001142317">
    <property type="component" value="Unassembled WGS sequence"/>
</dbReference>
<gene>
    <name evidence="1" type="ORF">GCM10017586_09100</name>
</gene>
<comment type="caution">
    <text evidence="1">The sequence shown here is derived from an EMBL/GenBank/DDBJ whole genome shotgun (WGS) entry which is preliminary data.</text>
</comment>
<dbReference type="AlphaFoldDB" id="A0A9W6M285"/>
<organism evidence="1 2">
    <name type="scientific">Microbacterium imperiale</name>
    <dbReference type="NCBI Taxonomy" id="33884"/>
    <lineage>
        <taxon>Bacteria</taxon>
        <taxon>Bacillati</taxon>
        <taxon>Actinomycetota</taxon>
        <taxon>Actinomycetes</taxon>
        <taxon>Micrococcales</taxon>
        <taxon>Microbacteriaceae</taxon>
        <taxon>Microbacterium</taxon>
    </lineage>
</organism>
<sequence length="117" mass="12599">MGRELTQRERGIAAFMIDNGEPLPGDAVLDADARERLYERLDAVRAGKPCACGTCPSIELIDEAGQAPDVELRTVLIAETEGATLLLFVSEGQLSYLELAPHGDEPFAEFPITAPSQ</sequence>
<evidence type="ECO:0000313" key="2">
    <source>
        <dbReference type="Proteomes" id="UP001142317"/>
    </source>
</evidence>
<keyword evidence="2" id="KW-1185">Reference proteome</keyword>
<protein>
    <submittedName>
        <fullName evidence="1">Uncharacterized protein</fullName>
    </submittedName>
</protein>
<name>A0A9W6M285_9MICO</name>